<accession>A0A9W6CLH6</accession>
<evidence type="ECO:0000313" key="2">
    <source>
        <dbReference type="EMBL" id="MDR6335592.1"/>
    </source>
</evidence>
<organism evidence="1 3">
    <name type="scientific">Xanthobacter flavus</name>
    <dbReference type="NCBI Taxonomy" id="281"/>
    <lineage>
        <taxon>Bacteria</taxon>
        <taxon>Pseudomonadati</taxon>
        <taxon>Pseudomonadota</taxon>
        <taxon>Alphaproteobacteria</taxon>
        <taxon>Hyphomicrobiales</taxon>
        <taxon>Xanthobacteraceae</taxon>
        <taxon>Xanthobacter</taxon>
    </lineage>
</organism>
<dbReference type="AlphaFoldDB" id="A0A9W6CLH6"/>
<evidence type="ECO:0000313" key="4">
    <source>
        <dbReference type="Proteomes" id="UP001245370"/>
    </source>
</evidence>
<protein>
    <submittedName>
        <fullName evidence="1">Uncharacterized protein</fullName>
    </submittedName>
</protein>
<sequence>MGKANFTENFKGDAVVQITARRYPVAGCGGGGPAGDQQVLALRVEETVRQASDGPFVERLDRAADLGADFSNSLSIVIFRQ</sequence>
<evidence type="ECO:0000313" key="3">
    <source>
        <dbReference type="Proteomes" id="UP001144397"/>
    </source>
</evidence>
<reference evidence="1" key="1">
    <citation type="submission" date="2022-12" db="EMBL/GenBank/DDBJ databases">
        <title>Reference genome sequencing for broad-spectrum identification of bacterial and archaeal isolates by mass spectrometry.</title>
        <authorList>
            <person name="Sekiguchi Y."/>
            <person name="Tourlousse D.M."/>
        </authorList>
    </citation>
    <scope>NUCLEOTIDE SEQUENCE</scope>
    <source>
        <strain evidence="1">301</strain>
    </source>
</reference>
<gene>
    <name evidence="2" type="ORF">GGQ86_004088</name>
    <name evidence="1" type="ORF">XFLAVUS301_44050</name>
</gene>
<dbReference type="EMBL" id="BSDO01000008">
    <property type="protein sequence ID" value="GLI24731.1"/>
    <property type="molecule type" value="Genomic_DNA"/>
</dbReference>
<dbReference type="EMBL" id="JAVDPY010000008">
    <property type="protein sequence ID" value="MDR6335592.1"/>
    <property type="molecule type" value="Genomic_DNA"/>
</dbReference>
<comment type="caution">
    <text evidence="1">The sequence shown here is derived from an EMBL/GenBank/DDBJ whole genome shotgun (WGS) entry which is preliminary data.</text>
</comment>
<evidence type="ECO:0000313" key="1">
    <source>
        <dbReference type="EMBL" id="GLI24731.1"/>
    </source>
</evidence>
<proteinExistence type="predicted"/>
<dbReference type="Proteomes" id="UP001144397">
    <property type="component" value="Unassembled WGS sequence"/>
</dbReference>
<keyword evidence="4" id="KW-1185">Reference proteome</keyword>
<reference evidence="2 4" key="2">
    <citation type="submission" date="2023-07" db="EMBL/GenBank/DDBJ databases">
        <title>Genomic Encyclopedia of Type Strains, Phase IV (KMG-IV): sequencing the most valuable type-strain genomes for metagenomic binning, comparative biology and taxonomic classification.</title>
        <authorList>
            <person name="Goeker M."/>
        </authorList>
    </citation>
    <scope>NUCLEOTIDE SEQUENCE [LARGE SCALE GENOMIC DNA]</scope>
    <source>
        <strain evidence="2 4">DSM 338</strain>
    </source>
</reference>
<name>A0A9W6CLH6_XANFL</name>
<dbReference type="Proteomes" id="UP001245370">
    <property type="component" value="Unassembled WGS sequence"/>
</dbReference>